<feature type="coiled-coil region" evidence="1">
    <location>
        <begin position="208"/>
        <end position="249"/>
    </location>
</feature>
<organism evidence="3 4">
    <name type="scientific">Smittium angustum</name>
    <dbReference type="NCBI Taxonomy" id="133377"/>
    <lineage>
        <taxon>Eukaryota</taxon>
        <taxon>Fungi</taxon>
        <taxon>Fungi incertae sedis</taxon>
        <taxon>Zoopagomycota</taxon>
        <taxon>Kickxellomycotina</taxon>
        <taxon>Harpellomycetes</taxon>
        <taxon>Harpellales</taxon>
        <taxon>Legeriomycetaceae</taxon>
        <taxon>Smittium</taxon>
    </lineage>
</organism>
<name>A0A2U1J210_SMIAN</name>
<gene>
    <name evidence="3" type="ORF">BB558_004900</name>
</gene>
<dbReference type="EMBL" id="MBFU01000480">
    <property type="protein sequence ID" value="PVZ99089.1"/>
    <property type="molecule type" value="Genomic_DNA"/>
</dbReference>
<evidence type="ECO:0000313" key="4">
    <source>
        <dbReference type="Proteomes" id="UP000245591"/>
    </source>
</evidence>
<reference evidence="3 4" key="1">
    <citation type="journal article" date="2018" name="MBio">
        <title>Comparative Genomics Reveals the Core Gene Toolbox for the Fungus-Insect Symbiosis.</title>
        <authorList>
            <person name="Wang Y."/>
            <person name="Stata M."/>
            <person name="Wang W."/>
            <person name="Stajich J.E."/>
            <person name="White M.M."/>
            <person name="Moncalvo J.M."/>
        </authorList>
    </citation>
    <scope>NUCLEOTIDE SEQUENCE [LARGE SCALE GENOMIC DNA]</scope>
    <source>
        <strain evidence="3 4">AUS-126-30</strain>
    </source>
</reference>
<dbReference type="Proteomes" id="UP000245591">
    <property type="component" value="Unassembled WGS sequence"/>
</dbReference>
<evidence type="ECO:0000256" key="1">
    <source>
        <dbReference type="SAM" id="Coils"/>
    </source>
</evidence>
<evidence type="ECO:0000256" key="2">
    <source>
        <dbReference type="SAM" id="MobiDB-lite"/>
    </source>
</evidence>
<sequence length="590" mass="66689">MNTPNNQQKANLNKLSNQQVSTMDQEQITTIDPNLNPLDFLPKGWHWEVEPARTAFHLYKKILAGPLEVNCLNTDCQAVNSLIKDSSGKQLQTKARLTCNQCKSHFTPQLFIETYGARRGIPVPKATTWKDILPRYLSNIDLDPVENTATAANNNNQESSLDPRSEASERDFNNEMPVSRPKKRSADCSPPYISPTEESFKKQCDILVNQLQTVEKRAEEEIILLKVENSNLKIKLDLILKKLDQVEQSKSVQEKEVVAHQVLIPRSVETSKNKKKKTIVGATNKLTGLNNMFRESANQQLQTKKVKRLIAKQPTQFNKTILSTNLKNTETKSRPTYAEIAKKHAKTKEPEEIKKMQAALRKLSGVKPPYSGTKAEMKHKVSRIYVQGIQRMPFRELKKALFDMRFRLSKIIHIDFIGTKTSEFTVYMDYAASFVTKMKSLKIFKVLDKVNPAKPLDPNPNNEIRQAVFNSYTNRIQRAYDSSTRVDFKAYLLDLAIETGIPLTLENISETDYSEPSTEPASETSTVPTQLLSQDFDGDMSMGLSNCPSDMEIENGQGGSLTNSDLEKELDLLVCQGLLKNDSDPLNLSE</sequence>
<keyword evidence="1" id="KW-0175">Coiled coil</keyword>
<proteinExistence type="predicted"/>
<comment type="caution">
    <text evidence="3">The sequence shown here is derived from an EMBL/GenBank/DDBJ whole genome shotgun (WGS) entry which is preliminary data.</text>
</comment>
<dbReference type="AlphaFoldDB" id="A0A2U1J210"/>
<accession>A0A2U1J210</accession>
<feature type="compositionally biased region" description="Basic and acidic residues" evidence="2">
    <location>
        <begin position="161"/>
        <end position="173"/>
    </location>
</feature>
<keyword evidence="4" id="KW-1185">Reference proteome</keyword>
<evidence type="ECO:0000313" key="3">
    <source>
        <dbReference type="EMBL" id="PVZ99089.1"/>
    </source>
</evidence>
<protein>
    <submittedName>
        <fullName evidence="3">Uncharacterized protein</fullName>
    </submittedName>
</protein>
<feature type="region of interest" description="Disordered" evidence="2">
    <location>
        <begin position="150"/>
        <end position="194"/>
    </location>
</feature>